<reference evidence="2" key="1">
    <citation type="journal article" date="2023" name="G3 (Bethesda)">
        <title>Genome assembly and association tests identify interacting loci associated with vigor, precocity, and sex in interspecific pistachio rootstocks.</title>
        <authorList>
            <person name="Palmer W."/>
            <person name="Jacygrad E."/>
            <person name="Sagayaradj S."/>
            <person name="Cavanaugh K."/>
            <person name="Han R."/>
            <person name="Bertier L."/>
            <person name="Beede B."/>
            <person name="Kafkas S."/>
            <person name="Golino D."/>
            <person name="Preece J."/>
            <person name="Michelmore R."/>
        </authorList>
    </citation>
    <scope>NUCLEOTIDE SEQUENCE [LARGE SCALE GENOMIC DNA]</scope>
</reference>
<dbReference type="EMBL" id="CM047736">
    <property type="protein sequence ID" value="KAJ0054488.1"/>
    <property type="molecule type" value="Genomic_DNA"/>
</dbReference>
<name>A0ACC0ZNU3_9ROSI</name>
<evidence type="ECO:0000313" key="2">
    <source>
        <dbReference type="Proteomes" id="UP001163603"/>
    </source>
</evidence>
<keyword evidence="2" id="KW-1185">Reference proteome</keyword>
<evidence type="ECO:0000313" key="1">
    <source>
        <dbReference type="EMBL" id="KAJ0054488.1"/>
    </source>
</evidence>
<sequence length="516" mass="58103">MRYLFTLVKTGHSVGYKNEGQSPGLVINVVKLVWESFCLPFLGLVFGPHSAVVQDRLGKCLFVQCGYFGEVVERGRCIRVATAIKVFALNVYLHNDGAMRSSILLRGLSLYVTELQGVLLFATVYAKLTIKSKKMKSRLSSCDEDDYYSSRMVSHWWRSAAKFDECVKLKLDLPDVSRLTPRLRLLREMERLALIASEGLNELRHKLLNYSSGDFWVPAGGIKKEEMDIPPVITILLVGFSGSGKSSLINLMYSILSRSGLLLFAQTSSVSSCDSTTMYMEEHNVLRSMRSGFCVYDSRGYDYDRLSEGLEELSFLMGEGVHHNQLCLRSVDYSSTRNDVDADYVRSSSKFVQRRVNCAMVVVHMAEIYKALKASDSKPLEATRQLFCTPELRKCNENPILILTHGDMLSTEERIDARLKICECLGISETSGVYDIVCLTEYGFPAEECDPVSAYAVTEAVYRALLISDRGHFPKNNLQDWTILILSWLMCFIASVFRFLADICSTLGGRNNKLKL</sequence>
<comment type="caution">
    <text evidence="1">The sequence shown here is derived from an EMBL/GenBank/DDBJ whole genome shotgun (WGS) entry which is preliminary data.</text>
</comment>
<accession>A0ACC0ZNU3</accession>
<organism evidence="1 2">
    <name type="scientific">Pistacia integerrima</name>
    <dbReference type="NCBI Taxonomy" id="434235"/>
    <lineage>
        <taxon>Eukaryota</taxon>
        <taxon>Viridiplantae</taxon>
        <taxon>Streptophyta</taxon>
        <taxon>Embryophyta</taxon>
        <taxon>Tracheophyta</taxon>
        <taxon>Spermatophyta</taxon>
        <taxon>Magnoliopsida</taxon>
        <taxon>eudicotyledons</taxon>
        <taxon>Gunneridae</taxon>
        <taxon>Pentapetalae</taxon>
        <taxon>rosids</taxon>
        <taxon>malvids</taxon>
        <taxon>Sapindales</taxon>
        <taxon>Anacardiaceae</taxon>
        <taxon>Pistacia</taxon>
    </lineage>
</organism>
<proteinExistence type="predicted"/>
<protein>
    <submittedName>
        <fullName evidence="1">Uncharacterized protein</fullName>
    </submittedName>
</protein>
<gene>
    <name evidence="1" type="ORF">Pint_00910</name>
</gene>
<dbReference type="Proteomes" id="UP001163603">
    <property type="component" value="Chromosome 1"/>
</dbReference>